<evidence type="ECO:0000256" key="3">
    <source>
        <dbReference type="ARBA" id="ARBA00023157"/>
    </source>
</evidence>
<evidence type="ECO:0000259" key="5">
    <source>
        <dbReference type="PROSITE" id="PS51352"/>
    </source>
</evidence>
<evidence type="ECO:0000256" key="2">
    <source>
        <dbReference type="ARBA" id="ARBA00023002"/>
    </source>
</evidence>
<comment type="caution">
    <text evidence="6">The sequence shown here is derived from an EMBL/GenBank/DDBJ whole genome shotgun (WGS) entry which is preliminary data.</text>
</comment>
<dbReference type="PROSITE" id="PS51352">
    <property type="entry name" value="THIOREDOXIN_2"/>
    <property type="match status" value="1"/>
</dbReference>
<dbReference type="InterPro" id="IPR041205">
    <property type="entry name" value="ScsC_N"/>
</dbReference>
<dbReference type="AlphaFoldDB" id="A0A2U0S9Q4"/>
<keyword evidence="7" id="KW-1185">Reference proteome</keyword>
<dbReference type="InterPro" id="IPR036249">
    <property type="entry name" value="Thioredoxin-like_sf"/>
</dbReference>
<name>A0A2U0S9Q4_9SPHN</name>
<dbReference type="PANTHER" id="PTHR13887:SF14">
    <property type="entry name" value="DISULFIDE BOND FORMATION PROTEIN D"/>
    <property type="match status" value="1"/>
</dbReference>
<gene>
    <name evidence="6" type="ORF">DD559_00565</name>
</gene>
<reference evidence="6 7" key="1">
    <citation type="submission" date="2018-05" db="EMBL/GenBank/DDBJ databases">
        <title>Description of Sphingomonas pokkalii sp nov, isolated from the rhizosphere of saline tolerant pokkali rice and its draft genome analysis.</title>
        <authorList>
            <person name="Menon R."/>
            <person name="Kumari S."/>
            <person name="Rameshkumar N."/>
        </authorList>
    </citation>
    <scope>NUCLEOTIDE SEQUENCE [LARGE SCALE GENOMIC DNA]</scope>
    <source>
        <strain evidence="6 7">L3B27</strain>
    </source>
</reference>
<dbReference type="Proteomes" id="UP000245890">
    <property type="component" value="Unassembled WGS sequence"/>
</dbReference>
<organism evidence="6 7">
    <name type="scientific">Sphingomonas pokkalii</name>
    <dbReference type="NCBI Taxonomy" id="2175090"/>
    <lineage>
        <taxon>Bacteria</taxon>
        <taxon>Pseudomonadati</taxon>
        <taxon>Pseudomonadota</taxon>
        <taxon>Alphaproteobacteria</taxon>
        <taxon>Sphingomonadales</taxon>
        <taxon>Sphingomonadaceae</taxon>
        <taxon>Sphingomonas</taxon>
    </lineage>
</organism>
<dbReference type="PANTHER" id="PTHR13887">
    <property type="entry name" value="GLUTATHIONE S-TRANSFERASE KAPPA"/>
    <property type="match status" value="1"/>
</dbReference>
<accession>A0A2U0S9Q4</accession>
<dbReference type="Pfam" id="PF18312">
    <property type="entry name" value="ScsC_N"/>
    <property type="match status" value="1"/>
</dbReference>
<protein>
    <submittedName>
        <fullName evidence="6">Disulfide bond formation protein DsbA</fullName>
    </submittedName>
</protein>
<dbReference type="SUPFAM" id="SSF52833">
    <property type="entry name" value="Thioredoxin-like"/>
    <property type="match status" value="1"/>
</dbReference>
<evidence type="ECO:0000256" key="4">
    <source>
        <dbReference type="ARBA" id="ARBA00023284"/>
    </source>
</evidence>
<dbReference type="OrthoDB" id="9780147at2"/>
<evidence type="ECO:0000313" key="6">
    <source>
        <dbReference type="EMBL" id="PVX28025.1"/>
    </source>
</evidence>
<dbReference type="RefSeq" id="WP_116467481.1">
    <property type="nucleotide sequence ID" value="NZ_QENQ01000001.1"/>
</dbReference>
<keyword evidence="1" id="KW-0732">Signal</keyword>
<evidence type="ECO:0000256" key="1">
    <source>
        <dbReference type="ARBA" id="ARBA00022729"/>
    </source>
</evidence>
<keyword evidence="3" id="KW-1015">Disulfide bond</keyword>
<dbReference type="EMBL" id="QENQ01000001">
    <property type="protein sequence ID" value="PVX28025.1"/>
    <property type="molecule type" value="Genomic_DNA"/>
</dbReference>
<sequence>MNRLKLFFAGVLLVAALLGGLGALGLQRLLPGIGGSQAQVERIVHNYLLDNPAILREMMERLQQQENAEALKAQGDAQAAVPAALPALTTPFGSAWAGNPKGDVTVTVFMDYACGYCRASLPALAELIAKDPNVRVIYREYPVLGEASVTAARFALAAAQQGKFRAFHDALFASDGPSNAAIGAALAKAGLDPAATQKLATSEAIAKEIDRNHQIGAKLAMNGTPAWVVGRQILYGARDYQALADAVAAARKAK</sequence>
<dbReference type="CDD" id="cd03023">
    <property type="entry name" value="DsbA_Com1_like"/>
    <property type="match status" value="1"/>
</dbReference>
<dbReference type="Gene3D" id="3.40.30.10">
    <property type="entry name" value="Glutaredoxin"/>
    <property type="match status" value="1"/>
</dbReference>
<keyword evidence="2" id="KW-0560">Oxidoreductase</keyword>
<feature type="domain" description="Thioredoxin" evidence="5">
    <location>
        <begin position="79"/>
        <end position="252"/>
    </location>
</feature>
<keyword evidence="4" id="KW-0676">Redox-active center</keyword>
<dbReference type="Pfam" id="PF01323">
    <property type="entry name" value="DSBA"/>
    <property type="match status" value="1"/>
</dbReference>
<dbReference type="InterPro" id="IPR013766">
    <property type="entry name" value="Thioredoxin_domain"/>
</dbReference>
<dbReference type="InterPro" id="IPR001853">
    <property type="entry name" value="DSBA-like_thioredoxin_dom"/>
</dbReference>
<proteinExistence type="predicted"/>
<evidence type="ECO:0000313" key="7">
    <source>
        <dbReference type="Proteomes" id="UP000245890"/>
    </source>
</evidence>
<dbReference type="GO" id="GO:0016491">
    <property type="term" value="F:oxidoreductase activity"/>
    <property type="evidence" value="ECO:0007669"/>
    <property type="project" value="UniProtKB-KW"/>
</dbReference>